<evidence type="ECO:0000256" key="6">
    <source>
        <dbReference type="ARBA" id="ARBA00023027"/>
    </source>
</evidence>
<dbReference type="Gene3D" id="3.30.70.100">
    <property type="match status" value="1"/>
</dbReference>
<evidence type="ECO:0000313" key="11">
    <source>
        <dbReference type="EMBL" id="KAH0854704.1"/>
    </source>
</evidence>
<dbReference type="PROSITE" id="PS51450">
    <property type="entry name" value="LRR"/>
    <property type="match status" value="1"/>
</dbReference>
<reference evidence="11 12" key="1">
    <citation type="submission" date="2021-05" db="EMBL/GenBank/DDBJ databases">
        <title>Genome Assembly of Synthetic Allotetraploid Brassica napus Reveals Homoeologous Exchanges between Subgenomes.</title>
        <authorList>
            <person name="Davis J.T."/>
        </authorList>
    </citation>
    <scope>NUCLEOTIDE SEQUENCE [LARGE SCALE GENOMIC DNA]</scope>
    <source>
        <strain evidence="12">cv. Da-Ae</strain>
        <tissue evidence="11">Seedling</tissue>
    </source>
</reference>
<dbReference type="InterPro" id="IPR003591">
    <property type="entry name" value="Leu-rich_rpt_typical-subtyp"/>
</dbReference>
<evidence type="ECO:0000256" key="1">
    <source>
        <dbReference type="ARBA" id="ARBA00011982"/>
    </source>
</evidence>
<organism evidence="11 12">
    <name type="scientific">Brassica napus</name>
    <name type="common">Rape</name>
    <dbReference type="NCBI Taxonomy" id="3708"/>
    <lineage>
        <taxon>Eukaryota</taxon>
        <taxon>Viridiplantae</taxon>
        <taxon>Streptophyta</taxon>
        <taxon>Embryophyta</taxon>
        <taxon>Tracheophyta</taxon>
        <taxon>Spermatophyta</taxon>
        <taxon>Magnoliopsida</taxon>
        <taxon>eudicotyledons</taxon>
        <taxon>Gunneridae</taxon>
        <taxon>Pentapetalae</taxon>
        <taxon>rosids</taxon>
        <taxon>malvids</taxon>
        <taxon>Brassicales</taxon>
        <taxon>Brassicaceae</taxon>
        <taxon>Brassiceae</taxon>
        <taxon>Brassica</taxon>
    </lineage>
</organism>
<dbReference type="PANTHER" id="PTHR11017">
    <property type="entry name" value="LEUCINE-RICH REPEAT-CONTAINING PROTEIN"/>
    <property type="match status" value="1"/>
</dbReference>
<protein>
    <recommendedName>
        <fullName evidence="1">ADP-ribosyl cyclase/cyclic ADP-ribose hydrolase</fullName>
        <ecNumber evidence="1">3.2.2.6</ecNumber>
    </recommendedName>
</protein>
<feature type="domain" description="TIR" evidence="8">
    <location>
        <begin position="235"/>
        <end position="390"/>
    </location>
</feature>
<dbReference type="EMBL" id="JAGKQM010000797">
    <property type="protein sequence ID" value="KAH0853351.1"/>
    <property type="molecule type" value="Genomic_DNA"/>
</dbReference>
<dbReference type="SUPFAM" id="SSF52200">
    <property type="entry name" value="Toll/Interleukin receptor TIR domain"/>
    <property type="match status" value="2"/>
</dbReference>
<dbReference type="Pfam" id="PF07725">
    <property type="entry name" value="LRR_3"/>
    <property type="match status" value="1"/>
</dbReference>
<evidence type="ECO:0000256" key="7">
    <source>
        <dbReference type="ARBA" id="ARBA00047304"/>
    </source>
</evidence>
<dbReference type="SUPFAM" id="SSF52540">
    <property type="entry name" value="P-loop containing nucleoside triphosphate hydrolases"/>
    <property type="match status" value="2"/>
</dbReference>
<dbReference type="InterPro" id="IPR006936">
    <property type="entry name" value="ALOG_dom"/>
</dbReference>
<dbReference type="Pfam" id="PF23286">
    <property type="entry name" value="LRR_13"/>
    <property type="match status" value="1"/>
</dbReference>
<dbReference type="InterPro" id="IPR044974">
    <property type="entry name" value="Disease_R_plants"/>
</dbReference>
<dbReference type="InterPro" id="IPR058546">
    <property type="entry name" value="RPS4B/Roq1-like_LRR"/>
</dbReference>
<evidence type="ECO:0000313" key="12">
    <source>
        <dbReference type="Proteomes" id="UP000824890"/>
    </source>
</evidence>
<dbReference type="Gene3D" id="3.40.50.10140">
    <property type="entry name" value="Toll/interleukin-1 receptor homology (TIR) domain"/>
    <property type="match status" value="2"/>
</dbReference>
<keyword evidence="4" id="KW-0378">Hydrolase</keyword>
<dbReference type="Gene3D" id="3.80.10.10">
    <property type="entry name" value="Ribonuclease Inhibitor"/>
    <property type="match status" value="4"/>
</dbReference>
<dbReference type="InterPro" id="IPR027417">
    <property type="entry name" value="P-loop_NTPase"/>
</dbReference>
<evidence type="ECO:0000256" key="3">
    <source>
        <dbReference type="ARBA" id="ARBA00022737"/>
    </source>
</evidence>
<dbReference type="EMBL" id="JAGKQM010000316">
    <property type="protein sequence ID" value="KAH0854704.1"/>
    <property type="molecule type" value="Genomic_DNA"/>
</dbReference>
<dbReference type="InterPro" id="IPR002182">
    <property type="entry name" value="NB-ARC"/>
</dbReference>
<dbReference type="InterPro" id="IPR058192">
    <property type="entry name" value="WHD_ROQ1-like"/>
</dbReference>
<keyword evidence="2" id="KW-0433">Leucine-rich repeat</keyword>
<dbReference type="SMART" id="SM00382">
    <property type="entry name" value="AAA"/>
    <property type="match status" value="2"/>
</dbReference>
<dbReference type="Gene3D" id="1.10.8.430">
    <property type="entry name" value="Helical domain of apoptotic protease-activating factors"/>
    <property type="match status" value="1"/>
</dbReference>
<dbReference type="Pfam" id="PF00931">
    <property type="entry name" value="NB-ARC"/>
    <property type="match status" value="2"/>
</dbReference>
<dbReference type="Pfam" id="PF20160">
    <property type="entry name" value="C-JID"/>
    <property type="match status" value="1"/>
</dbReference>
<dbReference type="PROSITE" id="PS50104">
    <property type="entry name" value="TIR"/>
    <property type="match status" value="2"/>
</dbReference>
<dbReference type="Gene3D" id="3.40.50.300">
    <property type="entry name" value="P-loop containing nucleotide triphosphate hydrolases"/>
    <property type="match status" value="2"/>
</dbReference>
<dbReference type="Pfam" id="PF13855">
    <property type="entry name" value="LRR_8"/>
    <property type="match status" value="1"/>
</dbReference>
<dbReference type="SMART" id="SM00369">
    <property type="entry name" value="LRR_TYP"/>
    <property type="match status" value="3"/>
</dbReference>
<dbReference type="Pfam" id="PF01582">
    <property type="entry name" value="TIR"/>
    <property type="match status" value="2"/>
</dbReference>
<dbReference type="InterPro" id="IPR036390">
    <property type="entry name" value="WH_DNA-bd_sf"/>
</dbReference>
<dbReference type="InterPro" id="IPR045344">
    <property type="entry name" value="C-JID"/>
</dbReference>
<accession>A0ABQ7XFH8</accession>
<evidence type="ECO:0000259" key="8">
    <source>
        <dbReference type="PROSITE" id="PS50104"/>
    </source>
</evidence>
<dbReference type="InterPro" id="IPR011713">
    <property type="entry name" value="Leu-rich_rpt_3"/>
</dbReference>
<keyword evidence="6" id="KW-0520">NAD</keyword>
<evidence type="ECO:0000313" key="10">
    <source>
        <dbReference type="EMBL" id="KAH0853351.1"/>
    </source>
</evidence>
<dbReference type="InterPro" id="IPR042197">
    <property type="entry name" value="Apaf_helical"/>
</dbReference>
<dbReference type="PANTHER" id="PTHR11017:SF552">
    <property type="entry name" value="DISEASE RESISTANCE PROTEIN RPP2B"/>
    <property type="match status" value="1"/>
</dbReference>
<dbReference type="SUPFAM" id="SSF46785">
    <property type="entry name" value="Winged helix' DNA-binding domain"/>
    <property type="match status" value="1"/>
</dbReference>
<dbReference type="InterPro" id="IPR000157">
    <property type="entry name" value="TIR_dom"/>
</dbReference>
<keyword evidence="3" id="KW-0677">Repeat</keyword>
<dbReference type="Proteomes" id="UP000824890">
    <property type="component" value="Unassembled WGS sequence"/>
</dbReference>
<keyword evidence="12" id="KW-1185">Reference proteome</keyword>
<proteinExistence type="predicted"/>
<dbReference type="SUPFAM" id="SSF52058">
    <property type="entry name" value="L domain-like"/>
    <property type="match status" value="2"/>
</dbReference>
<feature type="domain" description="ALOG" evidence="9">
    <location>
        <begin position="149"/>
        <end position="246"/>
    </location>
</feature>
<dbReference type="PRINTS" id="PR00364">
    <property type="entry name" value="DISEASERSIST"/>
</dbReference>
<name>A0ABQ7XFH8_BRANA</name>
<dbReference type="SMART" id="SM00255">
    <property type="entry name" value="TIR"/>
    <property type="match status" value="1"/>
</dbReference>
<dbReference type="Pfam" id="PF23282">
    <property type="entry name" value="WHD_ROQ1"/>
    <property type="match status" value="2"/>
</dbReference>
<feature type="domain" description="TIR" evidence="8">
    <location>
        <begin position="1064"/>
        <end position="1229"/>
    </location>
</feature>
<gene>
    <name evidence="11" type="ORF">HID58_057719</name>
    <name evidence="10" type="ORF">HID58_090662</name>
</gene>
<dbReference type="EC" id="3.2.2.6" evidence="1"/>
<evidence type="ECO:0000256" key="2">
    <source>
        <dbReference type="ARBA" id="ARBA00022614"/>
    </source>
</evidence>
<dbReference type="InterPro" id="IPR032675">
    <property type="entry name" value="LRR_dom_sf"/>
</dbReference>
<dbReference type="PROSITE" id="PS51697">
    <property type="entry name" value="ALOG"/>
    <property type="match status" value="1"/>
</dbReference>
<keyword evidence="5" id="KW-0611">Plant defense</keyword>
<dbReference type="InterPro" id="IPR001611">
    <property type="entry name" value="Leu-rich_rpt"/>
</dbReference>
<evidence type="ECO:0000256" key="4">
    <source>
        <dbReference type="ARBA" id="ARBA00022801"/>
    </source>
</evidence>
<evidence type="ECO:0000256" key="5">
    <source>
        <dbReference type="ARBA" id="ARBA00022821"/>
    </source>
</evidence>
<sequence>MLLVFLMTLDLRDAKTTYKVMGKVYKIPGVSSVVMEDDCRITLTGTADPQKLLNKLKIYRPMIRKITVSKKDDPCEEEGVLLSKKHHSGVDDDTVSEQWEKGYKRLGLNDGGDAYSGAISIMSSPACKWEKPDDSGSRDDIPTVADITTTMTPNSDDWYLFCEFLSNRMPPLTPSGCSADDVIDFLRTRQVSGGLEALVSRLSAKTDAYFLKPEDNPFRSAAVTSYLNAAREMTRETECILVFSCNDNHDVDETSFIEAISKELRKRKVIPFEYNLLRRENLDEGMLDRSNVGIMIISNTYASSTQSLDHLVAIMKHRKATGLVTLSDIYGSKGKFEAAFLQLQSSLQEDKVKRWKAAVTEIVSIGGIEWTKGFQFILAEEVVRNASLRLYLKNSKNMVEILSLLEHSECLDVEIFGLWGMPGIGKTSLAREVFEILVPQYDLCYFLQDFHLEFEMKGLWQLRDDFFSKIFGEEKLSLDASDTKLSFMRDRFHNKRILVVLDDVSNARDAEAVLGGFGWFSKGHTIILTSRKKQVLVQCKAKELYEIQKLCEFESFRLCKQYLNEESEVISELISCSSGIPLVLKALVSSVSKRHINSVKEHLWFLLENSPSLIEGAFRRSFDCLDENEKNIFLDIACFFRGVDMDHVVQILDACGVYTNLGICDLIDESLISLCDNRIDMPIPFQEFGRFLVHEEDEDPCERSRLWDPSDITNGTDAIEGIFLDASDLTCELGPTVFDKMCKLRLLKFYYSTSGNHQFMLSLPQGLYSLPDELRLLHWEGYPLENLPQKFNPENLVQLNMPYSDMVKLWEGKKNLGNLKILKLSHSEKLTDIRMLSEALNLENIDLEGCTSLVDISSSIPRCGKLVSLNMKGCSRLQSLPAMVGLTSLKFLDLSGCLDLEEIQDFAPNLKELYLAGTAIRELPSSIENLTELVTLDLENCKRLQQLPVGVSNLKSIVKLKLSGCGSLGSLLKLKAVDATLQSMLEFSVGAEVLENINSGKWQPVLNWKSSRNIGHRTGINSTISQAILRDFTLRSVFGGKDHHRCHSLMAHPSSSSSLGPTKRQFDVFVSFRGKDTRNTFTSYLLQSLHRKGIDAFFDGKLRRGKDISVLFDRIEQSKMSIIVFSENYANSTWCLEELWKIMQCRERSGHVVLPIFYKVRKSDVENQTGSFRTPFQNPKASFKGREHKVAAWKEALKTASNILGHVLPEERPECEFVEKIATETFKMLNDLSPCEISGFPGIEFRSKELEELLMFDNANCTRTIGVLGMTGIGKTTVAASVYKRNYRRFDGYCFVEDIENESIRRGLPHLRQKLLSKLLDEENVDVRAHGRLKEFLRNKKVLIVLDNVTEENQIEVLIGQRELYRKGSRIVITTRDKKLLENNADATYVVPRLNDREAMELFCLEAFSENLHSTEEFMDLAENFVYYAKGHPLALKLLGSGLRHKEKTYWMQKWERLRVVPDKEIQKVLKVSYDTLDDEQKSMFLDIACFFRSEKADFISSILKSDRVDAAAVMRDLEDKCFLTVSYNRLEMHDLLHTMGKEIGYESSVKREGKRTRLWNPKDIRHVLEQSTGTGCVRGIFLNMSNVERIKLSPDVFMKMSNLKFLKFHYSHCSQWCDNKHKIQFSEDLDHFPDELVYLHWQGYPYEYLPSEFNPEELVDLSLRHSYIKQLWEDEKVPQNTEKLRWVDLSQSQGLLNLSGLSRAKNLERLDLEGCKSLVMLGSSIEQMNKLIYLNLRECTSLESLPEGINLKSLKTLILSGCSNLQEFQIISENIESLYLDGSTIQRVAERIESLRNLILLNLKNCCRLKCLPNDLYKLKSLQELILSGCSALESLPPIKEEMGCLEILLMDGTSIKQTPETIFLSNLKVFSFCGSSIEDSTELALLPFSGNSCLSDLYLTNCNIYKLPDNFSSLHSLRSLCLSRNNIETLPESIEKLHCLLFLDLKHCRRLNSLPVLPPNIQYVDAHGCVSLEKVAKPVTVPLVTERMHTTFIFTDCFKLNRAEQEAIVAQAQLKSQLLARTSLQHNHKGLVLDPLVAVCFPGSDIPSWFCHQSMGSSIETNLLPHWCNNKFIGASLGVVVTFKDHEGRHANRLSVRCKCRFQNRNGQSISFSFCLGAGNESCGSSCHEPRKLGSDHVFISFNNCNVPVFQWNEEINDGNRCRPTSASFEFYLTDGTERKLERCKVTRCGMSLLYAPDENDRGFQGTRVTDTVERTSSEAFVPIRGRSHSQVGERRNDGYRVIGKVSIEGS</sequence>
<evidence type="ECO:0000259" key="9">
    <source>
        <dbReference type="PROSITE" id="PS51697"/>
    </source>
</evidence>
<comment type="catalytic activity">
    <reaction evidence="7">
        <text>NAD(+) + H2O = ADP-D-ribose + nicotinamide + H(+)</text>
        <dbReference type="Rhea" id="RHEA:16301"/>
        <dbReference type="ChEBI" id="CHEBI:15377"/>
        <dbReference type="ChEBI" id="CHEBI:15378"/>
        <dbReference type="ChEBI" id="CHEBI:17154"/>
        <dbReference type="ChEBI" id="CHEBI:57540"/>
        <dbReference type="ChEBI" id="CHEBI:57967"/>
        <dbReference type="EC" id="3.2.2.6"/>
    </reaction>
    <physiologicalReaction direction="left-to-right" evidence="7">
        <dbReference type="Rhea" id="RHEA:16302"/>
    </physiologicalReaction>
</comment>
<dbReference type="InterPro" id="IPR035897">
    <property type="entry name" value="Toll_tir_struct_dom_sf"/>
</dbReference>
<comment type="caution">
    <text evidence="11">The sequence shown here is derived from an EMBL/GenBank/DDBJ whole genome shotgun (WGS) entry which is preliminary data.</text>
</comment>
<dbReference type="InterPro" id="IPR003593">
    <property type="entry name" value="AAA+_ATPase"/>
</dbReference>